<feature type="region of interest" description="Disordered" evidence="1">
    <location>
        <begin position="174"/>
        <end position="200"/>
    </location>
</feature>
<feature type="region of interest" description="Disordered" evidence="1">
    <location>
        <begin position="1"/>
        <end position="33"/>
    </location>
</feature>
<evidence type="ECO:0000313" key="3">
    <source>
        <dbReference type="Proteomes" id="UP000001444"/>
    </source>
</evidence>
<evidence type="ECO:0000256" key="1">
    <source>
        <dbReference type="SAM" id="MobiDB-lite"/>
    </source>
</evidence>
<dbReference type="STRING" id="680198.SCAB_40031"/>
<dbReference type="Proteomes" id="UP000001444">
    <property type="component" value="Chromosome"/>
</dbReference>
<dbReference type="eggNOG" id="ENOG5031M3X">
    <property type="taxonomic scope" value="Bacteria"/>
</dbReference>
<gene>
    <name evidence="2" type="ordered locus">SCAB_40031</name>
</gene>
<dbReference type="HOGENOM" id="CLU_099460_1_0_11"/>
<dbReference type="KEGG" id="scb:SCAB_40031"/>
<protein>
    <submittedName>
        <fullName evidence="2">Putative membrane protein</fullName>
    </submittedName>
</protein>
<reference evidence="2 3" key="1">
    <citation type="journal article" date="2010" name="Mol. Plant Microbe Interact.">
        <title>Streptomyces scabies 87-22 contains a coronafacic acid-like biosynthetic cluster that contributes to plant-microbe interactions.</title>
        <authorList>
            <person name="Bignell D.R."/>
            <person name="Seipke R.F."/>
            <person name="Huguet-Tapia J.C."/>
            <person name="Chambers A.H."/>
            <person name="Parry R.J."/>
            <person name="Loria R."/>
        </authorList>
    </citation>
    <scope>NUCLEOTIDE SEQUENCE [LARGE SCALE GENOMIC DNA]</scope>
    <source>
        <strain evidence="2 3">87.22</strain>
    </source>
</reference>
<feature type="region of interest" description="Disordered" evidence="1">
    <location>
        <begin position="55"/>
        <end position="85"/>
    </location>
</feature>
<evidence type="ECO:0000313" key="2">
    <source>
        <dbReference type="EMBL" id="CBG71082.1"/>
    </source>
</evidence>
<proteinExistence type="predicted"/>
<dbReference type="AlphaFoldDB" id="C9Z0W9"/>
<organism evidence="2 3">
    <name type="scientific">Streptomyces scabiei (strain 87.22)</name>
    <dbReference type="NCBI Taxonomy" id="680198"/>
    <lineage>
        <taxon>Bacteria</taxon>
        <taxon>Bacillati</taxon>
        <taxon>Actinomycetota</taxon>
        <taxon>Actinomycetes</taxon>
        <taxon>Kitasatosporales</taxon>
        <taxon>Streptomycetaceae</taxon>
        <taxon>Streptomyces</taxon>
    </lineage>
</organism>
<feature type="compositionally biased region" description="Low complexity" evidence="1">
    <location>
        <begin position="12"/>
        <end position="28"/>
    </location>
</feature>
<accession>C9Z0W9</accession>
<sequence>MRRTRAGHGFGRSPVTTATTARPVSRASSARRRGRVAAAAAGLTVALVLTGCSGGGGGSDAKESSAAPKPDDSKDGGGSGDSPGVATALQGNWLATTDGKAVALFVNGDEAAVFVGTSVCSGKVSDAENMQMFSLTCQDGSDARTEGMVDKVGAKSLTITWEGKAGQETFRKAAGSLPSGLPTDLPTGLPGDLPTASAGS</sequence>
<dbReference type="EMBL" id="FN554889">
    <property type="protein sequence ID" value="CBG71082.1"/>
    <property type="molecule type" value="Genomic_DNA"/>
</dbReference>
<keyword evidence="3" id="KW-1185">Reference proteome</keyword>
<name>C9Z0W9_STRSW</name>